<keyword evidence="3" id="KW-1185">Reference proteome</keyword>
<protein>
    <submittedName>
        <fullName evidence="2">Uncharacterized protein</fullName>
    </submittedName>
</protein>
<dbReference type="EMBL" id="CAXAMM010000781">
    <property type="protein sequence ID" value="CAK8988923.1"/>
    <property type="molecule type" value="Genomic_DNA"/>
</dbReference>
<feature type="signal peptide" evidence="1">
    <location>
        <begin position="1"/>
        <end position="15"/>
    </location>
</feature>
<evidence type="ECO:0000313" key="2">
    <source>
        <dbReference type="EMBL" id="CAK8988923.1"/>
    </source>
</evidence>
<reference evidence="2 3" key="1">
    <citation type="submission" date="2024-02" db="EMBL/GenBank/DDBJ databases">
        <authorList>
            <person name="Chen Y."/>
            <person name="Shah S."/>
            <person name="Dougan E. K."/>
            <person name="Thang M."/>
            <person name="Chan C."/>
        </authorList>
    </citation>
    <scope>NUCLEOTIDE SEQUENCE [LARGE SCALE GENOMIC DNA]</scope>
</reference>
<name>A0ABP0HGL1_9DINO</name>
<comment type="caution">
    <text evidence="2">The sequence shown here is derived from an EMBL/GenBank/DDBJ whole genome shotgun (WGS) entry which is preliminary data.</text>
</comment>
<gene>
    <name evidence="2" type="ORF">SCF082_LOCUS1592</name>
</gene>
<proteinExistence type="predicted"/>
<sequence>MMLFTTLLLSAFAAGYHLPEPPNCSEEELMNGYNYTLRGGWMDLSMYTTWVRDRNRHGRTGAFNAFLNFTSAAGICTEKDLANATRGNESLFCISTPLLFFSQCLRVKKSIPLTMTNVLSSCHDFEFIGSDVLKEAKFPFESRFCHKSLHGDLTRLLLVGTRQGAERWIVETCHWMKARMCHNPEMMILRNFVPGSG</sequence>
<keyword evidence="1" id="KW-0732">Signal</keyword>
<evidence type="ECO:0000313" key="3">
    <source>
        <dbReference type="Proteomes" id="UP001642464"/>
    </source>
</evidence>
<dbReference type="Proteomes" id="UP001642464">
    <property type="component" value="Unassembled WGS sequence"/>
</dbReference>
<feature type="chain" id="PRO_5045744764" evidence="1">
    <location>
        <begin position="16"/>
        <end position="197"/>
    </location>
</feature>
<accession>A0ABP0HGL1</accession>
<organism evidence="2 3">
    <name type="scientific">Durusdinium trenchii</name>
    <dbReference type="NCBI Taxonomy" id="1381693"/>
    <lineage>
        <taxon>Eukaryota</taxon>
        <taxon>Sar</taxon>
        <taxon>Alveolata</taxon>
        <taxon>Dinophyceae</taxon>
        <taxon>Suessiales</taxon>
        <taxon>Symbiodiniaceae</taxon>
        <taxon>Durusdinium</taxon>
    </lineage>
</organism>
<evidence type="ECO:0000256" key="1">
    <source>
        <dbReference type="SAM" id="SignalP"/>
    </source>
</evidence>